<dbReference type="SMART" id="SM00346">
    <property type="entry name" value="HTH_ICLR"/>
    <property type="match status" value="1"/>
</dbReference>
<reference evidence="6 7" key="1">
    <citation type="submission" date="2017-08" db="EMBL/GenBank/DDBJ databases">
        <title>Complete Genome Sequence of Bacillus kochii Oregon-R-modENCODE STRAIN BDGP4, isolated from Drosophila melanogaster gut.</title>
        <authorList>
            <person name="Wan K.H."/>
            <person name="Yu C."/>
            <person name="Park S."/>
            <person name="Hammonds A.S."/>
            <person name="Booth B.W."/>
            <person name="Celniker S.E."/>
        </authorList>
    </citation>
    <scope>NUCLEOTIDE SEQUENCE [LARGE SCALE GENOMIC DNA]</scope>
    <source>
        <strain evidence="6 7">BDGP4</strain>
    </source>
</reference>
<organism evidence="6 7">
    <name type="scientific">Cytobacillus kochii</name>
    <dbReference type="NCBI Taxonomy" id="859143"/>
    <lineage>
        <taxon>Bacteria</taxon>
        <taxon>Bacillati</taxon>
        <taxon>Bacillota</taxon>
        <taxon>Bacilli</taxon>
        <taxon>Bacillales</taxon>
        <taxon>Bacillaceae</taxon>
        <taxon>Cytobacillus</taxon>
    </lineage>
</organism>
<dbReference type="SUPFAM" id="SSF46785">
    <property type="entry name" value="Winged helix' DNA-binding domain"/>
    <property type="match status" value="1"/>
</dbReference>
<dbReference type="InterPro" id="IPR036390">
    <property type="entry name" value="WH_DNA-bd_sf"/>
</dbReference>
<evidence type="ECO:0000256" key="3">
    <source>
        <dbReference type="ARBA" id="ARBA00023163"/>
    </source>
</evidence>
<evidence type="ECO:0000256" key="2">
    <source>
        <dbReference type="ARBA" id="ARBA00023125"/>
    </source>
</evidence>
<dbReference type="PROSITE" id="PS51077">
    <property type="entry name" value="HTH_ICLR"/>
    <property type="match status" value="1"/>
</dbReference>
<protein>
    <submittedName>
        <fullName evidence="6">IclR family transcriptional regulator</fullName>
    </submittedName>
</protein>
<dbReference type="GO" id="GO:0003677">
    <property type="term" value="F:DNA binding"/>
    <property type="evidence" value="ECO:0007669"/>
    <property type="project" value="UniProtKB-KW"/>
</dbReference>
<evidence type="ECO:0000259" key="4">
    <source>
        <dbReference type="PROSITE" id="PS51077"/>
    </source>
</evidence>
<dbReference type="PROSITE" id="PS51078">
    <property type="entry name" value="ICLR_ED"/>
    <property type="match status" value="1"/>
</dbReference>
<sequence length="250" mass="27709">MKNQKQATIQSIQVGMRIIDLLVASGEPLRLSDIQEKTGITKSNLYKYLNTFTELDILYKDKHNGQYQLGSKLIEYGVAAIGQEDVISRVLPYLKDLSHQLDNTCLLTTWTYNGPIISKIWNPGHAYNIGAQLGSLLPPLSSTGKIFESFLDSATTKDWIKVMGKEGKGNAVEEINRVRQERIAFAKEPLIPTVSSVSIPIFNYNQELLSAITVVGFSESIPKDPSADKSQSIIKVGKEISAQFGYRARG</sequence>
<dbReference type="AlphaFoldDB" id="A0A248TGX5"/>
<evidence type="ECO:0000313" key="6">
    <source>
        <dbReference type="EMBL" id="ASV67340.1"/>
    </source>
</evidence>
<dbReference type="InterPro" id="IPR050707">
    <property type="entry name" value="HTH_MetabolicPath_Reg"/>
</dbReference>
<dbReference type="KEGG" id="bko:CKF48_08395"/>
<dbReference type="SUPFAM" id="SSF55781">
    <property type="entry name" value="GAF domain-like"/>
    <property type="match status" value="1"/>
</dbReference>
<dbReference type="GO" id="GO:0045892">
    <property type="term" value="P:negative regulation of DNA-templated transcription"/>
    <property type="evidence" value="ECO:0007669"/>
    <property type="project" value="TreeGrafter"/>
</dbReference>
<gene>
    <name evidence="6" type="ORF">CKF48_08395</name>
</gene>
<dbReference type="InterPro" id="IPR014757">
    <property type="entry name" value="Tscrpt_reg_IclR_C"/>
</dbReference>
<dbReference type="PANTHER" id="PTHR30136:SF8">
    <property type="entry name" value="TRANSCRIPTIONAL REGULATORY PROTEIN"/>
    <property type="match status" value="1"/>
</dbReference>
<keyword evidence="7" id="KW-1185">Reference proteome</keyword>
<evidence type="ECO:0000259" key="5">
    <source>
        <dbReference type="PROSITE" id="PS51078"/>
    </source>
</evidence>
<dbReference type="EMBL" id="CP022983">
    <property type="protein sequence ID" value="ASV67340.1"/>
    <property type="molecule type" value="Genomic_DNA"/>
</dbReference>
<dbReference type="Pfam" id="PF09339">
    <property type="entry name" value="HTH_IclR"/>
    <property type="match status" value="1"/>
</dbReference>
<keyword evidence="1" id="KW-0805">Transcription regulation</keyword>
<name>A0A248TGX5_9BACI</name>
<proteinExistence type="predicted"/>
<accession>A0A248TGX5</accession>
<dbReference type="RefSeq" id="WP_095370914.1">
    <property type="nucleotide sequence ID" value="NZ_CP022983.1"/>
</dbReference>
<dbReference type="InterPro" id="IPR005471">
    <property type="entry name" value="Tscrpt_reg_IclR_N"/>
</dbReference>
<dbReference type="Gene3D" id="3.30.450.40">
    <property type="match status" value="1"/>
</dbReference>
<dbReference type="GO" id="GO:0003700">
    <property type="term" value="F:DNA-binding transcription factor activity"/>
    <property type="evidence" value="ECO:0007669"/>
    <property type="project" value="TreeGrafter"/>
</dbReference>
<feature type="domain" description="IclR-ED" evidence="5">
    <location>
        <begin position="72"/>
        <end position="246"/>
    </location>
</feature>
<dbReference type="InterPro" id="IPR029016">
    <property type="entry name" value="GAF-like_dom_sf"/>
</dbReference>
<dbReference type="Proteomes" id="UP000215137">
    <property type="component" value="Chromosome"/>
</dbReference>
<dbReference type="Gene3D" id="1.10.10.10">
    <property type="entry name" value="Winged helix-like DNA-binding domain superfamily/Winged helix DNA-binding domain"/>
    <property type="match status" value="1"/>
</dbReference>
<feature type="domain" description="HTH iclR-type" evidence="4">
    <location>
        <begin position="9"/>
        <end position="71"/>
    </location>
</feature>
<dbReference type="Pfam" id="PF01614">
    <property type="entry name" value="IclR_C"/>
    <property type="match status" value="1"/>
</dbReference>
<dbReference type="PANTHER" id="PTHR30136">
    <property type="entry name" value="HELIX-TURN-HELIX TRANSCRIPTIONAL REGULATOR, ICLR FAMILY"/>
    <property type="match status" value="1"/>
</dbReference>
<evidence type="ECO:0000313" key="7">
    <source>
        <dbReference type="Proteomes" id="UP000215137"/>
    </source>
</evidence>
<dbReference type="InterPro" id="IPR036388">
    <property type="entry name" value="WH-like_DNA-bd_sf"/>
</dbReference>
<dbReference type="OrthoDB" id="2288166at2"/>
<keyword evidence="3" id="KW-0804">Transcription</keyword>
<keyword evidence="2" id="KW-0238">DNA-binding</keyword>
<evidence type="ECO:0000256" key="1">
    <source>
        <dbReference type="ARBA" id="ARBA00023015"/>
    </source>
</evidence>